<evidence type="ECO:0000256" key="3">
    <source>
        <dbReference type="ARBA" id="ARBA00022741"/>
    </source>
</evidence>
<dbReference type="EnsemblMetazoa" id="CLYHEMT002958.1">
    <property type="protein sequence ID" value="CLYHEMP002958.1"/>
    <property type="gene ID" value="CLYHEMG002958"/>
</dbReference>
<evidence type="ECO:0000256" key="8">
    <source>
        <dbReference type="SAM" id="Phobius"/>
    </source>
</evidence>
<keyword evidence="3" id="KW-0547">Nucleotide-binding</keyword>
<dbReference type="InterPro" id="IPR020845">
    <property type="entry name" value="AMP-binding_CS"/>
</dbReference>
<dbReference type="Proteomes" id="UP000594262">
    <property type="component" value="Unplaced"/>
</dbReference>
<keyword evidence="8" id="KW-1133">Transmembrane helix</keyword>
<comment type="catalytic activity">
    <reaction evidence="5">
        <text>a very long-chain fatty acid + ATP + CoA = a very long-chain fatty acyl-CoA + AMP + diphosphate</text>
        <dbReference type="Rhea" id="RHEA:54536"/>
        <dbReference type="ChEBI" id="CHEBI:30616"/>
        <dbReference type="ChEBI" id="CHEBI:33019"/>
        <dbReference type="ChEBI" id="CHEBI:57287"/>
        <dbReference type="ChEBI" id="CHEBI:58950"/>
        <dbReference type="ChEBI" id="CHEBI:138261"/>
        <dbReference type="ChEBI" id="CHEBI:456215"/>
    </reaction>
    <physiologicalReaction direction="left-to-right" evidence="5">
        <dbReference type="Rhea" id="RHEA:54537"/>
    </physiologicalReaction>
</comment>
<comment type="similarity">
    <text evidence="1">Belongs to the ATP-dependent AMP-binding enzyme family.</text>
</comment>
<name>A0A7M5V5X4_9CNID</name>
<evidence type="ECO:0000259" key="9">
    <source>
        <dbReference type="Pfam" id="PF00501"/>
    </source>
</evidence>
<comment type="catalytic activity">
    <reaction evidence="7">
        <text>tetracosanoate + ATP + CoA = tetracosanoyl-CoA + AMP + diphosphate</text>
        <dbReference type="Rhea" id="RHEA:33639"/>
        <dbReference type="ChEBI" id="CHEBI:30616"/>
        <dbReference type="ChEBI" id="CHEBI:31014"/>
        <dbReference type="ChEBI" id="CHEBI:33019"/>
        <dbReference type="ChEBI" id="CHEBI:57287"/>
        <dbReference type="ChEBI" id="CHEBI:65052"/>
        <dbReference type="ChEBI" id="CHEBI:456215"/>
    </reaction>
    <physiologicalReaction direction="left-to-right" evidence="7">
        <dbReference type="Rhea" id="RHEA:33640"/>
    </physiologicalReaction>
</comment>
<dbReference type="InterPro" id="IPR042099">
    <property type="entry name" value="ANL_N_sf"/>
</dbReference>
<dbReference type="InterPro" id="IPR000873">
    <property type="entry name" value="AMP-dep_synth/lig_dom"/>
</dbReference>
<dbReference type="OrthoDB" id="288590at2759"/>
<dbReference type="SUPFAM" id="SSF56801">
    <property type="entry name" value="Acetyl-CoA synthetase-like"/>
    <property type="match status" value="1"/>
</dbReference>
<evidence type="ECO:0000256" key="2">
    <source>
        <dbReference type="ARBA" id="ARBA00022598"/>
    </source>
</evidence>
<evidence type="ECO:0000256" key="4">
    <source>
        <dbReference type="ARBA" id="ARBA00022840"/>
    </source>
</evidence>
<organism evidence="10 11">
    <name type="scientific">Clytia hemisphaerica</name>
    <dbReference type="NCBI Taxonomy" id="252671"/>
    <lineage>
        <taxon>Eukaryota</taxon>
        <taxon>Metazoa</taxon>
        <taxon>Cnidaria</taxon>
        <taxon>Hydrozoa</taxon>
        <taxon>Hydroidolina</taxon>
        <taxon>Leptothecata</taxon>
        <taxon>Obeliida</taxon>
        <taxon>Clytiidae</taxon>
        <taxon>Clytia</taxon>
    </lineage>
</organism>
<dbReference type="PANTHER" id="PTHR43107:SF15">
    <property type="entry name" value="FATTY ACID TRANSPORT PROTEIN 3, ISOFORM A"/>
    <property type="match status" value="1"/>
</dbReference>
<dbReference type="GO" id="GO:0005524">
    <property type="term" value="F:ATP binding"/>
    <property type="evidence" value="ECO:0007669"/>
    <property type="project" value="UniProtKB-KW"/>
</dbReference>
<keyword evidence="8" id="KW-0812">Transmembrane</keyword>
<dbReference type="GO" id="GO:0005789">
    <property type="term" value="C:endoplasmic reticulum membrane"/>
    <property type="evidence" value="ECO:0007669"/>
    <property type="project" value="TreeGrafter"/>
</dbReference>
<dbReference type="GO" id="GO:0044539">
    <property type="term" value="P:long-chain fatty acid import into cell"/>
    <property type="evidence" value="ECO:0007669"/>
    <property type="project" value="TreeGrafter"/>
</dbReference>
<evidence type="ECO:0000256" key="5">
    <source>
        <dbReference type="ARBA" id="ARBA00036527"/>
    </source>
</evidence>
<dbReference type="PANTHER" id="PTHR43107">
    <property type="entry name" value="LONG-CHAIN FATTY ACID TRANSPORT PROTEIN"/>
    <property type="match status" value="1"/>
</dbReference>
<dbReference type="GO" id="GO:0005886">
    <property type="term" value="C:plasma membrane"/>
    <property type="evidence" value="ECO:0007669"/>
    <property type="project" value="TreeGrafter"/>
</dbReference>
<dbReference type="FunFam" id="3.30.300.30:FF:000020">
    <property type="entry name" value="Long-chain fatty acid transporter"/>
    <property type="match status" value="1"/>
</dbReference>
<dbReference type="Gene3D" id="3.40.50.12780">
    <property type="entry name" value="N-terminal domain of ligase-like"/>
    <property type="match status" value="1"/>
</dbReference>
<dbReference type="Gene3D" id="3.30.300.30">
    <property type="match status" value="1"/>
</dbReference>
<keyword evidence="11" id="KW-1185">Reference proteome</keyword>
<feature type="domain" description="AMP-dependent synthetase/ligase" evidence="9">
    <location>
        <begin position="88"/>
        <end position="439"/>
    </location>
</feature>
<keyword evidence="2" id="KW-0436">Ligase</keyword>
<dbReference type="PROSITE" id="PS00455">
    <property type="entry name" value="AMP_BINDING"/>
    <property type="match status" value="1"/>
</dbReference>
<evidence type="ECO:0000313" key="11">
    <source>
        <dbReference type="Proteomes" id="UP000594262"/>
    </source>
</evidence>
<sequence>MEPKTDYCNPWKVFGYMSLLYFFYSIFGILLSFLLVGSLVYFTDGLKDLAFAKRIIIRDCFWFWKFATVFIPKTIKNIKKTPNQMVSETVQRHPSKKALIDAETGRSLTFNDIQVFINKIANLFKSSGYKPGDKVALLIDNELEYVPLWLGLNKVGIQVGLINYNLHGKSLEHCLTVVDFKGIICSSSLEEILKDIGFLNKPEYEIFIFDDGKTSIDSSSQNLQSLMENASIEAPEEYLFGLRETCILMYTSGSTGRPKAAKMTKDKIMRFFILFPLLSNLQSDDIAYNTLPLYHGSGGLVFASQWCFIGCTTIIRKKFSASRFFTDCIKYDVSYVGYIGELWKYLLSQPVRDTDRQHKVQKALGNGLRSSMVPQVKERFGIDKIFEFYGATEGNCGLVNIDNVSGSVGFYFILFPFFNTSCLVKADVETGEIIRNENGRAILCKPGEVGTLIGVINNKANFDGYVNNEKETNKKLRRNLFKEGDSAFISGDLLVMDEYRNVFFVDRIGDTFRWRGENVATTEVENIMSSVVSTAEDVVVYPVPIPGEGGNAGMAYIREKENQQFSIKGVAQSLLEELPKYAIPMFIRVGRNLDQTGTFKYQKSALKKEKYDLKSCNKDDVIYVYDVTNKDYVILDAELQQNIEDGNMRF</sequence>
<dbReference type="GO" id="GO:0004467">
    <property type="term" value="F:long-chain fatty acid-CoA ligase activity"/>
    <property type="evidence" value="ECO:0007669"/>
    <property type="project" value="TreeGrafter"/>
</dbReference>
<feature type="transmembrane region" description="Helical" evidence="8">
    <location>
        <begin position="20"/>
        <end position="43"/>
    </location>
</feature>
<evidence type="ECO:0000256" key="7">
    <source>
        <dbReference type="ARBA" id="ARBA00048666"/>
    </source>
</evidence>
<keyword evidence="4" id="KW-0067">ATP-binding</keyword>
<evidence type="ECO:0000313" key="10">
    <source>
        <dbReference type="EnsemblMetazoa" id="CLYHEMP002958.1"/>
    </source>
</evidence>
<evidence type="ECO:0000256" key="1">
    <source>
        <dbReference type="ARBA" id="ARBA00006432"/>
    </source>
</evidence>
<protein>
    <recommendedName>
        <fullName evidence="6">Long-chain-fatty-acid--CoA ligase</fullName>
    </recommendedName>
</protein>
<reference evidence="10" key="1">
    <citation type="submission" date="2021-01" db="UniProtKB">
        <authorList>
            <consortium name="EnsemblMetazoa"/>
        </authorList>
    </citation>
    <scope>IDENTIFICATION</scope>
</reference>
<proteinExistence type="inferred from homology"/>
<evidence type="ECO:0000256" key="6">
    <source>
        <dbReference type="ARBA" id="ARBA00041297"/>
    </source>
</evidence>
<dbReference type="GO" id="GO:0005324">
    <property type="term" value="F:long-chain fatty acid transmembrane transporter activity"/>
    <property type="evidence" value="ECO:0007669"/>
    <property type="project" value="TreeGrafter"/>
</dbReference>
<keyword evidence="8" id="KW-0472">Membrane</keyword>
<dbReference type="InterPro" id="IPR045851">
    <property type="entry name" value="AMP-bd_C_sf"/>
</dbReference>
<dbReference type="AlphaFoldDB" id="A0A7M5V5X4"/>
<dbReference type="Pfam" id="PF00501">
    <property type="entry name" value="AMP-binding"/>
    <property type="match status" value="1"/>
</dbReference>
<accession>A0A7M5V5X4</accession>